<gene>
    <name evidence="1" type="ORF">HY730_04380</name>
</gene>
<dbReference type="GO" id="GO:0003824">
    <property type="term" value="F:catalytic activity"/>
    <property type="evidence" value="ECO:0007669"/>
    <property type="project" value="UniProtKB-ARBA"/>
</dbReference>
<dbReference type="Proteomes" id="UP000772181">
    <property type="component" value="Unassembled WGS sequence"/>
</dbReference>
<dbReference type="SUPFAM" id="SSF52096">
    <property type="entry name" value="ClpP/crotonase"/>
    <property type="match status" value="1"/>
</dbReference>
<dbReference type="EMBL" id="JACQWF010000200">
    <property type="protein sequence ID" value="MBI4595599.1"/>
    <property type="molecule type" value="Genomic_DNA"/>
</dbReference>
<comment type="caution">
    <text evidence="1">The sequence shown here is derived from an EMBL/GenBank/DDBJ whole genome shotgun (WGS) entry which is preliminary data.</text>
</comment>
<dbReference type="InterPro" id="IPR029045">
    <property type="entry name" value="ClpP/crotonase-like_dom_sf"/>
</dbReference>
<evidence type="ECO:0000313" key="2">
    <source>
        <dbReference type="Proteomes" id="UP000772181"/>
    </source>
</evidence>
<dbReference type="Gene3D" id="3.30.300.220">
    <property type="match status" value="1"/>
</dbReference>
<dbReference type="AlphaFoldDB" id="A0A933GMR9"/>
<dbReference type="Pfam" id="PF00378">
    <property type="entry name" value="ECH_1"/>
    <property type="match status" value="1"/>
</dbReference>
<proteinExistence type="predicted"/>
<accession>A0A933GMR9</accession>
<dbReference type="InterPro" id="IPR001753">
    <property type="entry name" value="Enoyl-CoA_hydra/iso"/>
</dbReference>
<evidence type="ECO:0000313" key="1">
    <source>
        <dbReference type="EMBL" id="MBI4595599.1"/>
    </source>
</evidence>
<name>A0A933GMR9_UNCTE</name>
<reference evidence="1" key="1">
    <citation type="submission" date="2020-07" db="EMBL/GenBank/DDBJ databases">
        <title>Huge and variable diversity of episymbiotic CPR bacteria and DPANN archaea in groundwater ecosystems.</title>
        <authorList>
            <person name="He C.Y."/>
            <person name="Keren R."/>
            <person name="Whittaker M."/>
            <person name="Farag I.F."/>
            <person name="Doudna J."/>
            <person name="Cate J.H.D."/>
            <person name="Banfield J.F."/>
        </authorList>
    </citation>
    <scope>NUCLEOTIDE SEQUENCE</scope>
    <source>
        <strain evidence="1">NC_groundwater_1482_Ag_S-0.65um_47_24</strain>
    </source>
</reference>
<organism evidence="1 2">
    <name type="scientific">Tectimicrobiota bacterium</name>
    <dbReference type="NCBI Taxonomy" id="2528274"/>
    <lineage>
        <taxon>Bacteria</taxon>
        <taxon>Pseudomonadati</taxon>
        <taxon>Nitrospinota/Tectimicrobiota group</taxon>
        <taxon>Candidatus Tectimicrobiota</taxon>
    </lineage>
</organism>
<sequence>MTTEIVLIRKKDRVVTVILNRPESLNAFNAPMCQDLLKVLNKVSADESIRALVTWTRHWKLRPWYKQSWFQQKTMPRA</sequence>
<protein>
    <submittedName>
        <fullName evidence="1">Enoyl-CoA hydratase/isomerase family protein</fullName>
    </submittedName>
</protein>